<dbReference type="GO" id="GO:0042645">
    <property type="term" value="C:mitochondrial nucleoid"/>
    <property type="evidence" value="ECO:0007669"/>
    <property type="project" value="UniProtKB-SubCell"/>
</dbReference>
<sequence length="104" mass="11849">MSASHWNKVMRLCAEWPVDQTKGGRELATALRLYVSQEMEKQDADTEKCDALHESLLRIRTNHYLTGFGFQCLEELEGVKRGIFATLKHWMTGGSNRKPEGHGD</sequence>
<dbReference type="InterPro" id="IPR037698">
    <property type="entry name" value="UQCC2"/>
</dbReference>
<protein>
    <recommendedName>
        <fullName evidence="6">Mitochondrial nucleoid factor 1</fullName>
    </recommendedName>
    <alternativeName>
        <fullName evidence="5">Mitochondrial protein M19</fullName>
    </alternativeName>
</protein>
<reference evidence="7" key="2">
    <citation type="submission" date="2025-09" db="UniProtKB">
        <authorList>
            <consortium name="Ensembl"/>
        </authorList>
    </citation>
    <scope>IDENTIFICATION</scope>
</reference>
<keyword evidence="8" id="KW-1185">Reference proteome</keyword>
<dbReference type="Ensembl" id="ENSEBUT00000011838.1">
    <property type="protein sequence ID" value="ENSEBUP00000011272.1"/>
    <property type="gene ID" value="ENSEBUG00000007240.1"/>
</dbReference>
<evidence type="ECO:0000256" key="3">
    <source>
        <dbReference type="ARBA" id="ARBA00023128"/>
    </source>
</evidence>
<keyword evidence="4" id="KW-1135">Mitochondrion nucleoid</keyword>
<dbReference type="GeneTree" id="ENSGT00940000172686"/>
<evidence type="ECO:0000256" key="5">
    <source>
        <dbReference type="ARBA" id="ARBA00031206"/>
    </source>
</evidence>
<evidence type="ECO:0000256" key="2">
    <source>
        <dbReference type="ARBA" id="ARBA00022946"/>
    </source>
</evidence>
<accession>A0A8C4Q7N9</accession>
<proteinExistence type="predicted"/>
<dbReference type="Proteomes" id="UP000694388">
    <property type="component" value="Unplaced"/>
</dbReference>
<reference evidence="7" key="1">
    <citation type="submission" date="2025-08" db="UniProtKB">
        <authorList>
            <consortium name="Ensembl"/>
        </authorList>
    </citation>
    <scope>IDENTIFICATION</scope>
</reference>
<comment type="subcellular location">
    <subcellularLocation>
        <location evidence="1">Mitochondrion matrix</location>
        <location evidence="1">Mitochondrion nucleoid</location>
    </subcellularLocation>
</comment>
<evidence type="ECO:0000313" key="8">
    <source>
        <dbReference type="Proteomes" id="UP000694388"/>
    </source>
</evidence>
<dbReference type="AlphaFoldDB" id="A0A8C4Q7N9"/>
<evidence type="ECO:0000313" key="7">
    <source>
        <dbReference type="Ensembl" id="ENSEBUP00000011272.1"/>
    </source>
</evidence>
<dbReference type="Pfam" id="PF20180">
    <property type="entry name" value="UQCC2_CBP6"/>
    <property type="match status" value="1"/>
</dbReference>
<evidence type="ECO:0000256" key="4">
    <source>
        <dbReference type="ARBA" id="ARBA00023271"/>
    </source>
</evidence>
<evidence type="ECO:0000256" key="1">
    <source>
        <dbReference type="ARBA" id="ARBA00004436"/>
    </source>
</evidence>
<organism evidence="7 8">
    <name type="scientific">Eptatretus burgeri</name>
    <name type="common">Inshore hagfish</name>
    <dbReference type="NCBI Taxonomy" id="7764"/>
    <lineage>
        <taxon>Eukaryota</taxon>
        <taxon>Metazoa</taxon>
        <taxon>Chordata</taxon>
        <taxon>Craniata</taxon>
        <taxon>Vertebrata</taxon>
        <taxon>Cyclostomata</taxon>
        <taxon>Myxini</taxon>
        <taxon>Myxiniformes</taxon>
        <taxon>Myxinidae</taxon>
        <taxon>Eptatretinae</taxon>
        <taxon>Eptatretus</taxon>
    </lineage>
</organism>
<dbReference type="GO" id="GO:0034551">
    <property type="term" value="P:mitochondrial respiratory chain complex III assembly"/>
    <property type="evidence" value="ECO:0007669"/>
    <property type="project" value="TreeGrafter"/>
</dbReference>
<evidence type="ECO:0000256" key="6">
    <source>
        <dbReference type="ARBA" id="ARBA00032983"/>
    </source>
</evidence>
<dbReference type="PANTHER" id="PTHR34260:SF1">
    <property type="entry name" value="UBIQUINOL-CYTOCHROME-C REDUCTASE COMPLEX ASSEMBLY FACTOR 2"/>
    <property type="match status" value="1"/>
</dbReference>
<dbReference type="PANTHER" id="PTHR34260">
    <property type="entry name" value="UBIQUINOL-CYTOCHROME-C REDUCTASE COMPLEX ASSEMBLY FACTOR 2"/>
    <property type="match status" value="1"/>
</dbReference>
<name>A0A8C4Q7N9_EPTBU</name>
<keyword evidence="2" id="KW-0809">Transit peptide</keyword>
<keyword evidence="3" id="KW-0496">Mitochondrion</keyword>